<dbReference type="Proteomes" id="UP000582974">
    <property type="component" value="Unassembled WGS sequence"/>
</dbReference>
<sequence>MMEMVNEEDHRQLEQATELVRGVIERHRSEDLRAISVLNSAIQEIRVGERYLDSDTSPTGDSVR</sequence>
<keyword evidence="2" id="KW-1185">Reference proteome</keyword>
<gene>
    <name evidence="1" type="ORF">H0B56_06520</name>
</gene>
<dbReference type="EMBL" id="JACCKD010000002">
    <property type="protein sequence ID" value="MBA0125191.1"/>
    <property type="molecule type" value="Genomic_DNA"/>
</dbReference>
<organism evidence="1 2">
    <name type="scientific">Haloechinothrix aidingensis</name>
    <dbReference type="NCBI Taxonomy" id="2752311"/>
    <lineage>
        <taxon>Bacteria</taxon>
        <taxon>Bacillati</taxon>
        <taxon>Actinomycetota</taxon>
        <taxon>Actinomycetes</taxon>
        <taxon>Pseudonocardiales</taxon>
        <taxon>Pseudonocardiaceae</taxon>
        <taxon>Haloechinothrix</taxon>
    </lineage>
</organism>
<proteinExistence type="predicted"/>
<name>A0A838A996_9PSEU</name>
<dbReference type="AlphaFoldDB" id="A0A838A996"/>
<reference evidence="1 2" key="1">
    <citation type="submission" date="2020-07" db="EMBL/GenBank/DDBJ databases">
        <title>Genome of Haloechinothrix sp.</title>
        <authorList>
            <person name="Tang S.-K."/>
            <person name="Yang L."/>
            <person name="Zhu W.-Y."/>
        </authorList>
    </citation>
    <scope>NUCLEOTIDE SEQUENCE [LARGE SCALE GENOMIC DNA]</scope>
    <source>
        <strain evidence="1 2">YIM 98757</strain>
    </source>
</reference>
<evidence type="ECO:0000313" key="2">
    <source>
        <dbReference type="Proteomes" id="UP000582974"/>
    </source>
</evidence>
<comment type="caution">
    <text evidence="1">The sequence shown here is derived from an EMBL/GenBank/DDBJ whole genome shotgun (WGS) entry which is preliminary data.</text>
</comment>
<evidence type="ECO:0000313" key="1">
    <source>
        <dbReference type="EMBL" id="MBA0125191.1"/>
    </source>
</evidence>
<protein>
    <submittedName>
        <fullName evidence="1">Uncharacterized protein</fullName>
    </submittedName>
</protein>
<accession>A0A838A996</accession>
<dbReference type="RefSeq" id="WP_180892018.1">
    <property type="nucleotide sequence ID" value="NZ_JACCKD010000002.1"/>
</dbReference>